<organism evidence="2 3">
    <name type="scientific">Nicotiana sylvestris</name>
    <name type="common">Wood tobacco</name>
    <name type="synonym">South American tobacco</name>
    <dbReference type="NCBI Taxonomy" id="4096"/>
    <lineage>
        <taxon>Eukaryota</taxon>
        <taxon>Viridiplantae</taxon>
        <taxon>Streptophyta</taxon>
        <taxon>Embryophyta</taxon>
        <taxon>Tracheophyta</taxon>
        <taxon>Spermatophyta</taxon>
        <taxon>Magnoliopsida</taxon>
        <taxon>eudicotyledons</taxon>
        <taxon>Gunneridae</taxon>
        <taxon>Pentapetalae</taxon>
        <taxon>asterids</taxon>
        <taxon>lamiids</taxon>
        <taxon>Solanales</taxon>
        <taxon>Solanaceae</taxon>
        <taxon>Nicotianoideae</taxon>
        <taxon>Nicotianeae</taxon>
        <taxon>Nicotiana</taxon>
    </lineage>
</organism>
<evidence type="ECO:0000313" key="2">
    <source>
        <dbReference type="Proteomes" id="UP000189701"/>
    </source>
</evidence>
<evidence type="ECO:0000313" key="3">
    <source>
        <dbReference type="RefSeq" id="XP_009759331.1"/>
    </source>
</evidence>
<feature type="domain" description="Transposase-associated" evidence="1">
    <location>
        <begin position="6"/>
        <end position="72"/>
    </location>
</feature>
<name>A0A1U7V2Z7_NICSY</name>
<dbReference type="PANTHER" id="PTHR10775">
    <property type="entry name" value="OS08G0208400 PROTEIN"/>
    <property type="match status" value="1"/>
</dbReference>
<reference evidence="3" key="2">
    <citation type="submission" date="2025-08" db="UniProtKB">
        <authorList>
            <consortium name="RefSeq"/>
        </authorList>
    </citation>
    <scope>IDENTIFICATION</scope>
    <source>
        <tissue evidence="3">Leaf</tissue>
    </source>
</reference>
<dbReference type="RefSeq" id="XP_009759331.1">
    <property type="nucleotide sequence ID" value="XM_009761029.1"/>
</dbReference>
<accession>A0A1U7V2Z7</accession>
<gene>
    <name evidence="3" type="primary">LOC104211892</name>
</gene>
<proteinExistence type="predicted"/>
<dbReference type="Pfam" id="PF13963">
    <property type="entry name" value="Transpos_assoc"/>
    <property type="match status" value="1"/>
</dbReference>
<evidence type="ECO:0000259" key="1">
    <source>
        <dbReference type="Pfam" id="PF13963"/>
    </source>
</evidence>
<keyword evidence="2" id="KW-1185">Reference proteome</keyword>
<protein>
    <submittedName>
        <fullName evidence="3">Uncharacterized protein LOC104211892</fullName>
    </submittedName>
</protein>
<dbReference type="InterPro" id="IPR029480">
    <property type="entry name" value="Transpos_assoc"/>
</dbReference>
<reference evidence="2" key="1">
    <citation type="journal article" date="2013" name="Genome Biol.">
        <title>Reference genomes and transcriptomes of Nicotiana sylvestris and Nicotiana tomentosiformis.</title>
        <authorList>
            <person name="Sierro N."/>
            <person name="Battey J.N."/>
            <person name="Ouadi S."/>
            <person name="Bovet L."/>
            <person name="Goepfert S."/>
            <person name="Bakaher N."/>
            <person name="Peitsch M.C."/>
            <person name="Ivanov N.V."/>
        </authorList>
    </citation>
    <scope>NUCLEOTIDE SEQUENCE [LARGE SCALE GENOMIC DNA]</scope>
</reference>
<sequence>MQLVDNRLDESYLIGVQIFLNYAFRRIGELYEIRCPCVKCCNTTLGTRETGEIHLKVYGIIQNYTFWYHHGEVLGEPQLECEVEDNNEVDDYEDKDEIHEMLRDLYPNHDGGPADVGCNDLLEEEPNVEAKKFYSLLKDFEKPLYQSSKISKLSTLIKLLHIKSMGHWSNESFTMLLKMLKDEMLPDGANLPNSYYEAKKVIRDLGLSYQKIDACINDCMLYWKEDNLLDSCKVCGASRWKIDKHSGEAKNKNGKKIASNILRYFPLKPRLQRLYMSAKTSSLMTWHHDKRVDDGTMRHPADSMA</sequence>
<dbReference type="STRING" id="4096.A0A1U7V2Z7"/>
<dbReference type="eggNOG" id="ENOG502QWJJ">
    <property type="taxonomic scope" value="Eukaryota"/>
</dbReference>
<dbReference type="Proteomes" id="UP000189701">
    <property type="component" value="Unplaced"/>
</dbReference>
<dbReference type="AlphaFoldDB" id="A0A1U7V2Z7"/>
<dbReference type="PANTHER" id="PTHR10775:SF158">
    <property type="entry name" value="TNP2-LIKE TRANSPOSON PROTEIN"/>
    <property type="match status" value="1"/>
</dbReference>